<evidence type="ECO:0000256" key="2">
    <source>
        <dbReference type="ARBA" id="ARBA00023015"/>
    </source>
</evidence>
<evidence type="ECO:0000256" key="1">
    <source>
        <dbReference type="ARBA" id="ARBA00010641"/>
    </source>
</evidence>
<dbReference type="GO" id="GO:0006352">
    <property type="term" value="P:DNA-templated transcription initiation"/>
    <property type="evidence" value="ECO:0007669"/>
    <property type="project" value="InterPro"/>
</dbReference>
<evidence type="ECO:0000256" key="3">
    <source>
        <dbReference type="ARBA" id="ARBA00023082"/>
    </source>
</evidence>
<feature type="domain" description="RNA polymerase sigma-70 region 4" evidence="7">
    <location>
        <begin position="126"/>
        <end position="171"/>
    </location>
</feature>
<dbReference type="InterPro" id="IPR039425">
    <property type="entry name" value="RNA_pol_sigma-70-like"/>
</dbReference>
<reference evidence="8 9" key="1">
    <citation type="submission" date="2017-12" db="EMBL/GenBank/DDBJ databases">
        <title>Confluentibacter flavum sp. nov., isolated from the saline lake.</title>
        <authorList>
            <person name="Yu L."/>
        </authorList>
    </citation>
    <scope>NUCLEOTIDE SEQUENCE [LARGE SCALE GENOMIC DNA]</scope>
    <source>
        <strain evidence="8 9">3B</strain>
    </source>
</reference>
<dbReference type="Gene3D" id="1.10.10.10">
    <property type="entry name" value="Winged helix-like DNA-binding domain superfamily/Winged helix DNA-binding domain"/>
    <property type="match status" value="1"/>
</dbReference>
<dbReference type="PANTHER" id="PTHR43133">
    <property type="entry name" value="RNA POLYMERASE ECF-TYPE SIGMA FACTO"/>
    <property type="match status" value="1"/>
</dbReference>
<feature type="domain" description="RNA polymerase sigma-70 region 2" evidence="6">
    <location>
        <begin position="21"/>
        <end position="87"/>
    </location>
</feature>
<dbReference type="SUPFAM" id="SSF88659">
    <property type="entry name" value="Sigma3 and sigma4 domains of RNA polymerase sigma factors"/>
    <property type="match status" value="1"/>
</dbReference>
<dbReference type="OrthoDB" id="9784272at2"/>
<comment type="caution">
    <text evidence="8">The sequence shown here is derived from an EMBL/GenBank/DDBJ whole genome shotgun (WGS) entry which is preliminary data.</text>
</comment>
<dbReference type="Proteomes" id="UP000233435">
    <property type="component" value="Unassembled WGS sequence"/>
</dbReference>
<dbReference type="Pfam" id="PF04542">
    <property type="entry name" value="Sigma70_r2"/>
    <property type="match status" value="1"/>
</dbReference>
<keyword evidence="2" id="KW-0805">Transcription regulation</keyword>
<dbReference type="InterPro" id="IPR013325">
    <property type="entry name" value="RNA_pol_sigma_r2"/>
</dbReference>
<organism evidence="8 9">
    <name type="scientific">Confluentibacter flavum</name>
    <dbReference type="NCBI Taxonomy" id="1909700"/>
    <lineage>
        <taxon>Bacteria</taxon>
        <taxon>Pseudomonadati</taxon>
        <taxon>Bacteroidota</taxon>
        <taxon>Flavobacteriia</taxon>
        <taxon>Flavobacteriales</taxon>
        <taxon>Flavobacteriaceae</taxon>
        <taxon>Confluentibacter</taxon>
    </lineage>
</organism>
<sequence>MSLDALVEQFKQKDEKAFETLYNMYSKSMHGVIYNIVRDNDIAEEVMQDVFVKAWHNASSYSSDKGRFFTWILNISRNAAIDKTRSKNFKNSKQNLNSDFFVDILETSDSLDNSTDAIGIKKFVTKLAEKCKKVIELLYFKGYTQSEVSETLDMPIGTVKTRNRQCIQELRTIVLKNGY</sequence>
<dbReference type="InterPro" id="IPR007627">
    <property type="entry name" value="RNA_pol_sigma70_r2"/>
</dbReference>
<evidence type="ECO:0000313" key="9">
    <source>
        <dbReference type="Proteomes" id="UP000233435"/>
    </source>
</evidence>
<keyword evidence="3" id="KW-0731">Sigma factor</keyword>
<evidence type="ECO:0000259" key="7">
    <source>
        <dbReference type="Pfam" id="PF04545"/>
    </source>
</evidence>
<dbReference type="GO" id="GO:0016987">
    <property type="term" value="F:sigma factor activity"/>
    <property type="evidence" value="ECO:0007669"/>
    <property type="project" value="UniProtKB-KW"/>
</dbReference>
<dbReference type="RefSeq" id="WP_106658684.1">
    <property type="nucleotide sequence ID" value="NZ_PJEO01000014.1"/>
</dbReference>
<dbReference type="Gene3D" id="1.10.1740.10">
    <property type="match status" value="1"/>
</dbReference>
<evidence type="ECO:0000259" key="6">
    <source>
        <dbReference type="Pfam" id="PF04542"/>
    </source>
</evidence>
<dbReference type="InterPro" id="IPR013324">
    <property type="entry name" value="RNA_pol_sigma_r3/r4-like"/>
</dbReference>
<dbReference type="AlphaFoldDB" id="A0A2N3HNA3"/>
<dbReference type="SUPFAM" id="SSF88946">
    <property type="entry name" value="Sigma2 domain of RNA polymerase sigma factors"/>
    <property type="match status" value="1"/>
</dbReference>
<dbReference type="GO" id="GO:0003677">
    <property type="term" value="F:DNA binding"/>
    <property type="evidence" value="ECO:0007669"/>
    <property type="project" value="UniProtKB-KW"/>
</dbReference>
<dbReference type="InterPro" id="IPR036388">
    <property type="entry name" value="WH-like_DNA-bd_sf"/>
</dbReference>
<gene>
    <name evidence="8" type="ORF">CSW08_04400</name>
</gene>
<evidence type="ECO:0000256" key="4">
    <source>
        <dbReference type="ARBA" id="ARBA00023125"/>
    </source>
</evidence>
<keyword evidence="5" id="KW-0804">Transcription</keyword>
<dbReference type="CDD" id="cd06171">
    <property type="entry name" value="Sigma70_r4"/>
    <property type="match status" value="1"/>
</dbReference>
<protein>
    <submittedName>
        <fullName evidence="8">RNA polymerase subunit sigma-70</fullName>
    </submittedName>
</protein>
<evidence type="ECO:0000256" key="5">
    <source>
        <dbReference type="ARBA" id="ARBA00023163"/>
    </source>
</evidence>
<dbReference type="InterPro" id="IPR014284">
    <property type="entry name" value="RNA_pol_sigma-70_dom"/>
</dbReference>
<dbReference type="InterPro" id="IPR007630">
    <property type="entry name" value="RNA_pol_sigma70_r4"/>
</dbReference>
<keyword evidence="9" id="KW-1185">Reference proteome</keyword>
<dbReference type="EMBL" id="PJEO01000014">
    <property type="protein sequence ID" value="PKQ46407.1"/>
    <property type="molecule type" value="Genomic_DNA"/>
</dbReference>
<comment type="similarity">
    <text evidence="1">Belongs to the sigma-70 factor family. ECF subfamily.</text>
</comment>
<dbReference type="Pfam" id="PF04545">
    <property type="entry name" value="Sigma70_r4"/>
    <property type="match status" value="1"/>
</dbReference>
<dbReference type="PANTHER" id="PTHR43133:SF62">
    <property type="entry name" value="RNA POLYMERASE SIGMA FACTOR SIGZ"/>
    <property type="match status" value="1"/>
</dbReference>
<accession>A0A2N3HNA3</accession>
<keyword evidence="4" id="KW-0238">DNA-binding</keyword>
<name>A0A2N3HNA3_9FLAO</name>
<dbReference type="NCBIfam" id="TIGR02937">
    <property type="entry name" value="sigma70-ECF"/>
    <property type="match status" value="1"/>
</dbReference>
<evidence type="ECO:0000313" key="8">
    <source>
        <dbReference type="EMBL" id="PKQ46407.1"/>
    </source>
</evidence>
<proteinExistence type="inferred from homology"/>